<evidence type="ECO:0000313" key="3">
    <source>
        <dbReference type="Proteomes" id="UP000295604"/>
    </source>
</evidence>
<keyword evidence="3" id="KW-1185">Reference proteome</keyword>
<feature type="compositionally biased region" description="Polar residues" evidence="1">
    <location>
        <begin position="215"/>
        <end position="229"/>
    </location>
</feature>
<feature type="region of interest" description="Disordered" evidence="1">
    <location>
        <begin position="95"/>
        <end position="146"/>
    </location>
</feature>
<gene>
    <name evidence="2" type="ORF">C8034_v005452</name>
</gene>
<dbReference type="Proteomes" id="UP000295604">
    <property type="component" value="Unassembled WGS sequence"/>
</dbReference>
<protein>
    <submittedName>
        <fullName evidence="2">Uncharacterized protein</fullName>
    </submittedName>
</protein>
<dbReference type="AlphaFoldDB" id="A0A4R8TSX6"/>
<organism evidence="2 3">
    <name type="scientific">Colletotrichum sidae</name>
    <dbReference type="NCBI Taxonomy" id="1347389"/>
    <lineage>
        <taxon>Eukaryota</taxon>
        <taxon>Fungi</taxon>
        <taxon>Dikarya</taxon>
        <taxon>Ascomycota</taxon>
        <taxon>Pezizomycotina</taxon>
        <taxon>Sordariomycetes</taxon>
        <taxon>Hypocreomycetidae</taxon>
        <taxon>Glomerellales</taxon>
        <taxon>Glomerellaceae</taxon>
        <taxon>Colletotrichum</taxon>
        <taxon>Colletotrichum orbiculare species complex</taxon>
    </lineage>
</organism>
<proteinExistence type="predicted"/>
<dbReference type="EMBL" id="QAPF01000013">
    <property type="protein sequence ID" value="TEA21773.1"/>
    <property type="molecule type" value="Genomic_DNA"/>
</dbReference>
<feature type="region of interest" description="Disordered" evidence="1">
    <location>
        <begin position="160"/>
        <end position="242"/>
    </location>
</feature>
<accession>A0A4R8TSX6</accession>
<sequence>MPPSEEDATAIPVVLNTVTGSRIDLALTIVTPLSPSQDPVRREEIGTVQTIAIALCRARGWSVVVKTDITSSPTPTAIGTDPGPELTIDTALSLVSASSSPKRRSPSKSMESTGRNQHRPEPSIEKDAGKNSQNKPVEKVVTPKKVHNVSGMEAEFVLPHRPVSGRSEGRLTPWRDVPSFSSRKRSRQEVSCQGLPRDDEPKHPKKRQRDHGGPRNNNKVTPATKTLPESSEGKHYTEGANSDSPLVLKVDILDRERVILEADAFLAGLEQELMDRHPTETAAMDTTEEYADSGSFATAVSPAVLDGQLHSPEMPANPDRDGDISMLGTAQSYDFRGEAVQCQGPEASAFPPDTLVTNPLSDHAGLGVDKFPPKASISMEMARPMPITALKTVKALQRDPPYADSVLDLWRGREHENVYVNVVKRKTALEMYEESGEVSIPQESNSPNLGTRAPFSSCGRRCIPTSPSFLDGGPRQL</sequence>
<feature type="region of interest" description="Disordered" evidence="1">
    <location>
        <begin position="437"/>
        <end position="457"/>
    </location>
</feature>
<name>A0A4R8TSX6_9PEZI</name>
<evidence type="ECO:0000256" key="1">
    <source>
        <dbReference type="SAM" id="MobiDB-lite"/>
    </source>
</evidence>
<evidence type="ECO:0000313" key="2">
    <source>
        <dbReference type="EMBL" id="TEA21773.1"/>
    </source>
</evidence>
<comment type="caution">
    <text evidence="2">The sequence shown here is derived from an EMBL/GenBank/DDBJ whole genome shotgun (WGS) entry which is preliminary data.</text>
</comment>
<feature type="compositionally biased region" description="Basic and acidic residues" evidence="1">
    <location>
        <begin position="118"/>
        <end position="129"/>
    </location>
</feature>
<reference evidence="2 3" key="1">
    <citation type="submission" date="2018-11" db="EMBL/GenBank/DDBJ databases">
        <title>Genome sequence and assembly of Colletotrichum sidae.</title>
        <authorList>
            <person name="Gan P."/>
            <person name="Shirasu K."/>
        </authorList>
    </citation>
    <scope>NUCLEOTIDE SEQUENCE [LARGE SCALE GENOMIC DNA]</scope>
    <source>
        <strain evidence="2 3">CBS 518.97</strain>
    </source>
</reference>